<organism evidence="4 5">
    <name type="scientific">Mycobacterium fragae</name>
    <dbReference type="NCBI Taxonomy" id="1260918"/>
    <lineage>
        <taxon>Bacteria</taxon>
        <taxon>Bacillati</taxon>
        <taxon>Actinomycetota</taxon>
        <taxon>Actinomycetes</taxon>
        <taxon>Mycobacteriales</taxon>
        <taxon>Mycobacteriaceae</taxon>
        <taxon>Mycobacterium</taxon>
    </lineage>
</organism>
<dbReference type="GO" id="GO:0016853">
    <property type="term" value="F:isomerase activity"/>
    <property type="evidence" value="ECO:0007669"/>
    <property type="project" value="UniProtKB-KW"/>
</dbReference>
<evidence type="ECO:0000256" key="1">
    <source>
        <dbReference type="ARBA" id="ARBA00006723"/>
    </source>
</evidence>
<accession>A0A1X1UM97</accession>
<dbReference type="Pfam" id="PF01361">
    <property type="entry name" value="Tautomerase"/>
    <property type="match status" value="1"/>
</dbReference>
<dbReference type="PANTHER" id="PTHR35530">
    <property type="entry name" value="TAUTOMERASE-RELATED"/>
    <property type="match status" value="1"/>
</dbReference>
<evidence type="ECO:0000313" key="4">
    <source>
        <dbReference type="EMBL" id="ORV57901.1"/>
    </source>
</evidence>
<keyword evidence="5" id="KW-1185">Reference proteome</keyword>
<dbReference type="EMBL" id="LQOW01000028">
    <property type="protein sequence ID" value="ORV57901.1"/>
    <property type="molecule type" value="Genomic_DNA"/>
</dbReference>
<keyword evidence="2" id="KW-0413">Isomerase</keyword>
<comment type="caution">
    <text evidence="4">The sequence shown here is derived from an EMBL/GenBank/DDBJ whole genome shotgun (WGS) entry which is preliminary data.</text>
</comment>
<dbReference type="Gene3D" id="3.30.429.10">
    <property type="entry name" value="Macrophage Migration Inhibitory Factor"/>
    <property type="match status" value="1"/>
</dbReference>
<dbReference type="InterPro" id="IPR004370">
    <property type="entry name" value="4-OT-like_dom"/>
</dbReference>
<protein>
    <recommendedName>
        <fullName evidence="3">4-oxalocrotonate tautomerase-like domain-containing protein</fullName>
    </recommendedName>
</protein>
<evidence type="ECO:0000313" key="5">
    <source>
        <dbReference type="Proteomes" id="UP000194000"/>
    </source>
</evidence>
<dbReference type="STRING" id="1260918.AWC06_21440"/>
<dbReference type="RefSeq" id="WP_085199232.1">
    <property type="nucleotide sequence ID" value="NZ_JACKVI010000003.1"/>
</dbReference>
<dbReference type="AlphaFoldDB" id="A0A1X1UM97"/>
<dbReference type="Proteomes" id="UP000194000">
    <property type="component" value="Unassembled WGS sequence"/>
</dbReference>
<sequence>MPVVRMSVPAGALSAAQKSELITRITDVVVDVEGIEELRPMVHVLIDEIADGGWGTGGRAWTLAALAEAFGTKRDNTAS</sequence>
<evidence type="ECO:0000259" key="3">
    <source>
        <dbReference type="Pfam" id="PF01361"/>
    </source>
</evidence>
<dbReference type="InterPro" id="IPR014347">
    <property type="entry name" value="Tautomerase/MIF_sf"/>
</dbReference>
<gene>
    <name evidence="4" type="ORF">AWC06_21440</name>
</gene>
<proteinExistence type="inferred from homology"/>
<comment type="similarity">
    <text evidence="1">Belongs to the 4-oxalocrotonate tautomerase family.</text>
</comment>
<feature type="domain" description="4-oxalocrotonate tautomerase-like" evidence="3">
    <location>
        <begin position="2"/>
        <end position="59"/>
    </location>
</feature>
<dbReference type="OrthoDB" id="1438441at2"/>
<dbReference type="PANTHER" id="PTHR35530:SF2">
    <property type="entry name" value="BSL4019 PROTEIN"/>
    <property type="match status" value="1"/>
</dbReference>
<evidence type="ECO:0000256" key="2">
    <source>
        <dbReference type="ARBA" id="ARBA00023235"/>
    </source>
</evidence>
<name>A0A1X1UM97_9MYCO</name>
<dbReference type="SUPFAM" id="SSF55331">
    <property type="entry name" value="Tautomerase/MIF"/>
    <property type="match status" value="1"/>
</dbReference>
<reference evidence="4 5" key="1">
    <citation type="submission" date="2016-01" db="EMBL/GenBank/DDBJ databases">
        <title>The new phylogeny of the genus Mycobacterium.</title>
        <authorList>
            <person name="Tarcisio F."/>
            <person name="Conor M."/>
            <person name="Antonella G."/>
            <person name="Elisabetta G."/>
            <person name="Giulia F.S."/>
            <person name="Sara T."/>
            <person name="Anna F."/>
            <person name="Clotilde B."/>
            <person name="Roberto B."/>
            <person name="Veronica D.S."/>
            <person name="Fabio R."/>
            <person name="Monica P."/>
            <person name="Olivier J."/>
            <person name="Enrico T."/>
            <person name="Nicola S."/>
        </authorList>
    </citation>
    <scope>NUCLEOTIDE SEQUENCE [LARGE SCALE GENOMIC DNA]</scope>
    <source>
        <strain evidence="4 5">DSM 45731</strain>
    </source>
</reference>